<reference evidence="1 2" key="1">
    <citation type="submission" date="2022-01" db="EMBL/GenBank/DDBJ databases">
        <title>Nocardioides sp. nov., an actinomycete isolated from mining soil.</title>
        <authorList>
            <person name="Liu L."/>
        </authorList>
    </citation>
    <scope>NUCLEOTIDE SEQUENCE [LARGE SCALE GENOMIC DNA]</scope>
    <source>
        <strain evidence="1 2">KLBMP 9356</strain>
    </source>
</reference>
<dbReference type="EMBL" id="JAKJHZ010000005">
    <property type="protein sequence ID" value="MCF6376902.1"/>
    <property type="molecule type" value="Genomic_DNA"/>
</dbReference>
<dbReference type="Proteomes" id="UP001201161">
    <property type="component" value="Unassembled WGS sequence"/>
</dbReference>
<gene>
    <name evidence="1" type="ORF">L2K70_04740</name>
</gene>
<protein>
    <submittedName>
        <fullName evidence="1">Phage gp6-like head-tail connector protein</fullName>
    </submittedName>
</protein>
<evidence type="ECO:0000313" key="1">
    <source>
        <dbReference type="EMBL" id="MCF6376902.1"/>
    </source>
</evidence>
<proteinExistence type="predicted"/>
<keyword evidence="2" id="KW-1185">Reference proteome</keyword>
<dbReference type="InterPro" id="IPR021146">
    <property type="entry name" value="Phage_gp6-like_head-tail"/>
</dbReference>
<dbReference type="Pfam" id="PF05135">
    <property type="entry name" value="Phage_connect_1"/>
    <property type="match status" value="1"/>
</dbReference>
<comment type="caution">
    <text evidence="1">The sequence shown here is derived from an EMBL/GenBank/DDBJ whole genome shotgun (WGS) entry which is preliminary data.</text>
</comment>
<name>A0ABS9H9H2_9ACTN</name>
<dbReference type="RefSeq" id="WP_236399756.1">
    <property type="nucleotide sequence ID" value="NZ_JAKJHZ010000005.1"/>
</dbReference>
<evidence type="ECO:0000313" key="2">
    <source>
        <dbReference type="Proteomes" id="UP001201161"/>
    </source>
</evidence>
<sequence>MAVLSLASVKSHLNITGEQHDTELQAMLDAAVAAIGERVGPLEPVERTVRVRSTGYGLRVPGPVASITSISDMYETTLTIADLYLDADPGLVSYADGRAVPAGHYLVTYMAGRDPVPADLLLAAKELVRHFWNTQRGPTRRPGSAPSESAANSVPGAAYLLPFRVSELLKPHMPIHVGV</sequence>
<dbReference type="Gene3D" id="1.10.3230.30">
    <property type="entry name" value="Phage gp6-like head-tail connector protein"/>
    <property type="match status" value="1"/>
</dbReference>
<accession>A0ABS9H9H2</accession>
<organism evidence="1 2">
    <name type="scientific">Nocardioides potassii</name>
    <dbReference type="NCBI Taxonomy" id="2911371"/>
    <lineage>
        <taxon>Bacteria</taxon>
        <taxon>Bacillati</taxon>
        <taxon>Actinomycetota</taxon>
        <taxon>Actinomycetes</taxon>
        <taxon>Propionibacteriales</taxon>
        <taxon>Nocardioidaceae</taxon>
        <taxon>Nocardioides</taxon>
    </lineage>
</organism>
<dbReference type="CDD" id="cd08054">
    <property type="entry name" value="gp6"/>
    <property type="match status" value="1"/>
</dbReference>